<gene>
    <name evidence="1" type="ORF">IEQ34_010774</name>
</gene>
<accession>A0AAV7GTQ1</accession>
<proteinExistence type="predicted"/>
<evidence type="ECO:0000313" key="2">
    <source>
        <dbReference type="Proteomes" id="UP000775213"/>
    </source>
</evidence>
<dbReference type="Proteomes" id="UP000775213">
    <property type="component" value="Unassembled WGS sequence"/>
</dbReference>
<keyword evidence="2" id="KW-1185">Reference proteome</keyword>
<name>A0AAV7GTQ1_DENCH</name>
<protein>
    <submittedName>
        <fullName evidence="1">Uncharacterized protein</fullName>
    </submittedName>
</protein>
<reference evidence="1 2" key="1">
    <citation type="journal article" date="2021" name="Hortic Res">
        <title>Chromosome-scale assembly of the Dendrobium chrysotoxum genome enhances the understanding of orchid evolution.</title>
        <authorList>
            <person name="Zhang Y."/>
            <person name="Zhang G.Q."/>
            <person name="Zhang D."/>
            <person name="Liu X.D."/>
            <person name="Xu X.Y."/>
            <person name="Sun W.H."/>
            <person name="Yu X."/>
            <person name="Zhu X."/>
            <person name="Wang Z.W."/>
            <person name="Zhao X."/>
            <person name="Zhong W.Y."/>
            <person name="Chen H."/>
            <person name="Yin W.L."/>
            <person name="Huang T."/>
            <person name="Niu S.C."/>
            <person name="Liu Z.J."/>
        </authorList>
    </citation>
    <scope>NUCLEOTIDE SEQUENCE [LARGE SCALE GENOMIC DNA]</scope>
    <source>
        <strain evidence="1">Lindl</strain>
    </source>
</reference>
<sequence length="194" mass="22260">MKPKVHRNEDNPLPEQLKFPDQCTSKFTLAKLNRVATLNWQGNLILQLGERGFCSRALIIKLQFIFISMLRFFHLSGKSSLERSVEVRQGPKSFDLRSCRTYCRGTILLSKLNIRSLGCFITKEGSQPARFTRKSIIFFIFFSEVSNRRGAFLMTEEISASDHPKLPSSFNLDSMVALLIWQRETITLQNAPDP</sequence>
<dbReference type="AlphaFoldDB" id="A0AAV7GTQ1"/>
<dbReference type="EMBL" id="JAGFBR010000010">
    <property type="protein sequence ID" value="KAH0460111.1"/>
    <property type="molecule type" value="Genomic_DNA"/>
</dbReference>
<evidence type="ECO:0000313" key="1">
    <source>
        <dbReference type="EMBL" id="KAH0460111.1"/>
    </source>
</evidence>
<organism evidence="1 2">
    <name type="scientific">Dendrobium chrysotoxum</name>
    <name type="common">Orchid</name>
    <dbReference type="NCBI Taxonomy" id="161865"/>
    <lineage>
        <taxon>Eukaryota</taxon>
        <taxon>Viridiplantae</taxon>
        <taxon>Streptophyta</taxon>
        <taxon>Embryophyta</taxon>
        <taxon>Tracheophyta</taxon>
        <taxon>Spermatophyta</taxon>
        <taxon>Magnoliopsida</taxon>
        <taxon>Liliopsida</taxon>
        <taxon>Asparagales</taxon>
        <taxon>Orchidaceae</taxon>
        <taxon>Epidendroideae</taxon>
        <taxon>Malaxideae</taxon>
        <taxon>Dendrobiinae</taxon>
        <taxon>Dendrobium</taxon>
    </lineage>
</organism>
<comment type="caution">
    <text evidence="1">The sequence shown here is derived from an EMBL/GenBank/DDBJ whole genome shotgun (WGS) entry which is preliminary data.</text>
</comment>